<dbReference type="GO" id="GO:0016787">
    <property type="term" value="F:hydrolase activity"/>
    <property type="evidence" value="ECO:0007669"/>
    <property type="project" value="UniProtKB-KW"/>
</dbReference>
<dbReference type="Proteomes" id="UP000645462">
    <property type="component" value="Unassembled WGS sequence"/>
</dbReference>
<comment type="caution">
    <text evidence="4">The sequence shown here is derived from an EMBL/GenBank/DDBJ whole genome shotgun (WGS) entry which is preliminary data.</text>
</comment>
<organism evidence="4 5">
    <name type="scientific">Marivita lacus</name>
    <dbReference type="NCBI Taxonomy" id="1323742"/>
    <lineage>
        <taxon>Bacteria</taxon>
        <taxon>Pseudomonadati</taxon>
        <taxon>Pseudomonadota</taxon>
        <taxon>Alphaproteobacteria</taxon>
        <taxon>Rhodobacterales</taxon>
        <taxon>Roseobacteraceae</taxon>
        <taxon>Marivita</taxon>
    </lineage>
</organism>
<dbReference type="PANTHER" id="PTHR42796">
    <property type="entry name" value="FUMARYLACETOACETATE HYDROLASE DOMAIN-CONTAINING PROTEIN 2A-RELATED"/>
    <property type="match status" value="1"/>
</dbReference>
<keyword evidence="4" id="KW-0378">Hydrolase</keyword>
<dbReference type="RefSeq" id="WP_188481564.1">
    <property type="nucleotide sequence ID" value="NZ_BMFC01000003.1"/>
</dbReference>
<protein>
    <submittedName>
        <fullName evidence="4">Hydrolase</fullName>
    </submittedName>
</protein>
<keyword evidence="2" id="KW-0479">Metal-binding</keyword>
<dbReference type="Gene3D" id="3.90.850.10">
    <property type="entry name" value="Fumarylacetoacetase-like, C-terminal domain"/>
    <property type="match status" value="1"/>
</dbReference>
<proteinExistence type="inferred from homology"/>
<dbReference type="Pfam" id="PF01557">
    <property type="entry name" value="FAA_hydrolase"/>
    <property type="match status" value="1"/>
</dbReference>
<sequence>MKFCTFFHADERRLGLVDGDRIVDLHKADPRSEFIDMVSLIRGGESARKAARTIADNPPEEACVQIDTVRLAAPLLPSTVLCAGSNYHAHNAEKANAPLSGKEPEFFLKTSDCVIGPEDGIVHDPELTSKLDCETELAIVIGREGRHIPEADALAHVFGYTVSNDVTARDRQVRRTPEGVVYYELGRGKAFDSSLPLGPVITTTDAIPDPQALMLRTWINGELRQEANTADMLWSCAALIHFFSINFTLKPGMVILTGTPAGTAWSVDAELGGKWQPAPGLVAATRYCLPGDRVESEIERIGTLRNRVVAGSAV</sequence>
<evidence type="ECO:0000256" key="2">
    <source>
        <dbReference type="ARBA" id="ARBA00022723"/>
    </source>
</evidence>
<dbReference type="InterPro" id="IPR036663">
    <property type="entry name" value="Fumarylacetoacetase_C_sf"/>
</dbReference>
<keyword evidence="5" id="KW-1185">Reference proteome</keyword>
<evidence type="ECO:0000313" key="5">
    <source>
        <dbReference type="Proteomes" id="UP000645462"/>
    </source>
</evidence>
<reference evidence="5" key="1">
    <citation type="journal article" date="2019" name="Int. J. Syst. Evol. Microbiol.">
        <title>The Global Catalogue of Microorganisms (GCM) 10K type strain sequencing project: providing services to taxonomists for standard genome sequencing and annotation.</title>
        <authorList>
            <consortium name="The Broad Institute Genomics Platform"/>
            <consortium name="The Broad Institute Genome Sequencing Center for Infectious Disease"/>
            <person name="Wu L."/>
            <person name="Ma J."/>
        </authorList>
    </citation>
    <scope>NUCLEOTIDE SEQUENCE [LARGE SCALE GENOMIC DNA]</scope>
    <source>
        <strain evidence="5">CGMCC 1.12478</strain>
    </source>
</reference>
<evidence type="ECO:0000256" key="1">
    <source>
        <dbReference type="ARBA" id="ARBA00010211"/>
    </source>
</evidence>
<feature type="domain" description="Fumarylacetoacetase-like C-terminal" evidence="3">
    <location>
        <begin position="79"/>
        <end position="309"/>
    </location>
</feature>
<dbReference type="InterPro" id="IPR011234">
    <property type="entry name" value="Fumarylacetoacetase-like_C"/>
</dbReference>
<evidence type="ECO:0000259" key="3">
    <source>
        <dbReference type="Pfam" id="PF01557"/>
    </source>
</evidence>
<dbReference type="InterPro" id="IPR051121">
    <property type="entry name" value="FAH"/>
</dbReference>
<evidence type="ECO:0000313" key="4">
    <source>
        <dbReference type="EMBL" id="GGC00673.1"/>
    </source>
</evidence>
<name>A0ABQ1KLP4_9RHOB</name>
<accession>A0ABQ1KLP4</accession>
<dbReference type="PANTHER" id="PTHR42796:SF4">
    <property type="entry name" value="FUMARYLACETOACETATE HYDROLASE DOMAIN-CONTAINING PROTEIN 2A"/>
    <property type="match status" value="1"/>
</dbReference>
<dbReference type="EMBL" id="BMFC01000003">
    <property type="protein sequence ID" value="GGC00673.1"/>
    <property type="molecule type" value="Genomic_DNA"/>
</dbReference>
<comment type="similarity">
    <text evidence="1">Belongs to the FAH family.</text>
</comment>
<gene>
    <name evidence="4" type="ORF">GCM10011363_16600</name>
</gene>
<dbReference type="SUPFAM" id="SSF56529">
    <property type="entry name" value="FAH"/>
    <property type="match status" value="1"/>
</dbReference>